<dbReference type="InterPro" id="IPR002893">
    <property type="entry name" value="Znf_MYND"/>
</dbReference>
<evidence type="ECO:0000256" key="4">
    <source>
        <dbReference type="PROSITE-ProRule" id="PRU00134"/>
    </source>
</evidence>
<dbReference type="PROSITE" id="PS50865">
    <property type="entry name" value="ZF_MYND_2"/>
    <property type="match status" value="1"/>
</dbReference>
<dbReference type="PROSITE" id="PS01360">
    <property type="entry name" value="ZF_MYND_1"/>
    <property type="match status" value="1"/>
</dbReference>
<proteinExistence type="predicted"/>
<evidence type="ECO:0000313" key="7">
    <source>
        <dbReference type="Proteomes" id="UP001222325"/>
    </source>
</evidence>
<evidence type="ECO:0000256" key="3">
    <source>
        <dbReference type="ARBA" id="ARBA00022833"/>
    </source>
</evidence>
<comment type="caution">
    <text evidence="6">The sequence shown here is derived from an EMBL/GenBank/DDBJ whole genome shotgun (WGS) entry which is preliminary data.</text>
</comment>
<dbReference type="Gene3D" id="6.10.140.2220">
    <property type="match status" value="1"/>
</dbReference>
<dbReference type="AlphaFoldDB" id="A0AAD6UA13"/>
<evidence type="ECO:0000256" key="1">
    <source>
        <dbReference type="ARBA" id="ARBA00022723"/>
    </source>
</evidence>
<dbReference type="Proteomes" id="UP001222325">
    <property type="component" value="Unassembled WGS sequence"/>
</dbReference>
<dbReference type="SUPFAM" id="SSF144232">
    <property type="entry name" value="HIT/MYND zinc finger-like"/>
    <property type="match status" value="1"/>
</dbReference>
<keyword evidence="3" id="KW-0862">Zinc</keyword>
<evidence type="ECO:0000259" key="5">
    <source>
        <dbReference type="PROSITE" id="PS50865"/>
    </source>
</evidence>
<accession>A0AAD6UA13</accession>
<feature type="domain" description="MYND-type" evidence="5">
    <location>
        <begin position="358"/>
        <end position="397"/>
    </location>
</feature>
<organism evidence="6 7">
    <name type="scientific">Mycena belliarum</name>
    <dbReference type="NCBI Taxonomy" id="1033014"/>
    <lineage>
        <taxon>Eukaryota</taxon>
        <taxon>Fungi</taxon>
        <taxon>Dikarya</taxon>
        <taxon>Basidiomycota</taxon>
        <taxon>Agaricomycotina</taxon>
        <taxon>Agaricomycetes</taxon>
        <taxon>Agaricomycetidae</taxon>
        <taxon>Agaricales</taxon>
        <taxon>Marasmiineae</taxon>
        <taxon>Mycenaceae</taxon>
        <taxon>Mycena</taxon>
    </lineage>
</organism>
<evidence type="ECO:0000313" key="6">
    <source>
        <dbReference type="EMBL" id="KAJ7093398.1"/>
    </source>
</evidence>
<gene>
    <name evidence="6" type="ORF">B0H15DRAFT_905256</name>
</gene>
<reference evidence="6" key="1">
    <citation type="submission" date="2023-03" db="EMBL/GenBank/DDBJ databases">
        <title>Massive genome expansion in bonnet fungi (Mycena s.s.) driven by repeated elements and novel gene families across ecological guilds.</title>
        <authorList>
            <consortium name="Lawrence Berkeley National Laboratory"/>
            <person name="Harder C.B."/>
            <person name="Miyauchi S."/>
            <person name="Viragh M."/>
            <person name="Kuo A."/>
            <person name="Thoen E."/>
            <person name="Andreopoulos B."/>
            <person name="Lu D."/>
            <person name="Skrede I."/>
            <person name="Drula E."/>
            <person name="Henrissat B."/>
            <person name="Morin E."/>
            <person name="Kohler A."/>
            <person name="Barry K."/>
            <person name="LaButti K."/>
            <person name="Morin E."/>
            <person name="Salamov A."/>
            <person name="Lipzen A."/>
            <person name="Mereny Z."/>
            <person name="Hegedus B."/>
            <person name="Baldrian P."/>
            <person name="Stursova M."/>
            <person name="Weitz H."/>
            <person name="Taylor A."/>
            <person name="Grigoriev I.V."/>
            <person name="Nagy L.G."/>
            <person name="Martin F."/>
            <person name="Kauserud H."/>
        </authorList>
    </citation>
    <scope>NUCLEOTIDE SEQUENCE</scope>
    <source>
        <strain evidence="6">CBHHK173m</strain>
    </source>
</reference>
<name>A0AAD6UA13_9AGAR</name>
<dbReference type="Pfam" id="PF01753">
    <property type="entry name" value="zf-MYND"/>
    <property type="match status" value="1"/>
</dbReference>
<keyword evidence="1" id="KW-0479">Metal-binding</keyword>
<dbReference type="GO" id="GO:0008270">
    <property type="term" value="F:zinc ion binding"/>
    <property type="evidence" value="ECO:0007669"/>
    <property type="project" value="UniProtKB-KW"/>
</dbReference>
<protein>
    <recommendedName>
        <fullName evidence="5">MYND-type domain-containing protein</fullName>
    </recommendedName>
</protein>
<keyword evidence="2 4" id="KW-0863">Zinc-finger</keyword>
<evidence type="ECO:0000256" key="2">
    <source>
        <dbReference type="ARBA" id="ARBA00022771"/>
    </source>
</evidence>
<sequence>MSDSAALLAQAVESLQDPYNPKFCCRYYICLLCHIEIESVENPIVRDAPYATEELEITLDELTESMALLDAISRFITTNRPRDAMAALAQRMETCACDRTSPLVDGMHAWTWNYDAYCRDPSGFVCRSDTLECVIALIADLLYNALQLREAYRTGWPFSPRACLVGDDESAATMLCRWLDVYPILPLLRAIGATASLFGARVIAPFLLSAHLAKNLVAILKRGVDALPENYGGAFNPSGGLYPITLVFIVHRELSTFADGVSSAYFYREHCPLLLATLNRVAAIHERIPWTMDPNWELGFMLGGTVHAKLVLPHDEALYHRKILDYSRAERTLILKVQAPYQLARNILLTLAELPAQCMDTGCSSPAAVLRCSGCKRVAYCNTACQGRDWPVHKIVCKKMRSMGEAAGFPVYASPKMAPLPIEVDDFRSRVEASVSLSEVSAFNACLIEDDRIRRVINDKYSARYPRALD</sequence>
<keyword evidence="7" id="KW-1185">Reference proteome</keyword>
<dbReference type="EMBL" id="JARJCN010000016">
    <property type="protein sequence ID" value="KAJ7093398.1"/>
    <property type="molecule type" value="Genomic_DNA"/>
</dbReference>